<evidence type="ECO:0000313" key="2">
    <source>
        <dbReference type="EMBL" id="CAA6815766.1"/>
    </source>
</evidence>
<dbReference type="EMBL" id="CACVAU010000047">
    <property type="protein sequence ID" value="CAA6815766.1"/>
    <property type="molecule type" value="Genomic_DNA"/>
</dbReference>
<evidence type="ECO:0000256" key="1">
    <source>
        <dbReference type="SAM" id="SignalP"/>
    </source>
</evidence>
<reference evidence="2" key="1">
    <citation type="submission" date="2020-01" db="EMBL/GenBank/DDBJ databases">
        <authorList>
            <person name="Meier V. D."/>
            <person name="Meier V D."/>
        </authorList>
    </citation>
    <scope>NUCLEOTIDE SEQUENCE</scope>
    <source>
        <strain evidence="2">HLG_WM_MAG_05</strain>
    </source>
</reference>
<dbReference type="AlphaFoldDB" id="A0A6S6TC15"/>
<protein>
    <recommendedName>
        <fullName evidence="3">Carboxymuconolactone decarboxylase-like domain-containing protein</fullName>
    </recommendedName>
</protein>
<name>A0A6S6TC15_9BACT</name>
<gene>
    <name evidence="2" type="ORF">HELGO_WM16553</name>
</gene>
<sequence length="206" mass="23074">MTLLNSSILTLALTFTAFASETKVAEKPMPSLLSFVEEKDAKGEIKKVYDEITKTWGFVPVVIKQYSLNPKLLRIQWELYKELGTNKNFDPKMLTMMRMLLGEAQACTYCLGLNKGMLLNMFKVPMDELIALSKDASTAKLDDKQKAMLLFILKAAKTPHETSSQDIQALKKLGWSDKDIFEGVKSGSNVIAATLLIDALKLQKDF</sequence>
<keyword evidence="1" id="KW-0732">Signal</keyword>
<accession>A0A6S6TC15</accession>
<dbReference type="PANTHER" id="PTHR35446">
    <property type="entry name" value="SI:CH211-175M2.5"/>
    <property type="match status" value="1"/>
</dbReference>
<proteinExistence type="predicted"/>
<dbReference type="InterPro" id="IPR029032">
    <property type="entry name" value="AhpD-like"/>
</dbReference>
<dbReference type="SUPFAM" id="SSF69118">
    <property type="entry name" value="AhpD-like"/>
    <property type="match status" value="1"/>
</dbReference>
<evidence type="ECO:0008006" key="3">
    <source>
        <dbReference type="Google" id="ProtNLM"/>
    </source>
</evidence>
<feature type="signal peptide" evidence="1">
    <location>
        <begin position="1"/>
        <end position="19"/>
    </location>
</feature>
<organism evidence="2">
    <name type="scientific">uncultured Sulfurovum sp</name>
    <dbReference type="NCBI Taxonomy" id="269237"/>
    <lineage>
        <taxon>Bacteria</taxon>
        <taxon>Pseudomonadati</taxon>
        <taxon>Campylobacterota</taxon>
        <taxon>Epsilonproteobacteria</taxon>
        <taxon>Campylobacterales</taxon>
        <taxon>Sulfurovaceae</taxon>
        <taxon>Sulfurovum</taxon>
        <taxon>environmental samples</taxon>
    </lineage>
</organism>
<dbReference type="Gene3D" id="1.20.1290.10">
    <property type="entry name" value="AhpD-like"/>
    <property type="match status" value="1"/>
</dbReference>
<dbReference type="PANTHER" id="PTHR35446:SF2">
    <property type="entry name" value="CARBOXYMUCONOLACTONE DECARBOXYLASE-LIKE DOMAIN-CONTAINING PROTEIN"/>
    <property type="match status" value="1"/>
</dbReference>
<feature type="chain" id="PRO_5028205826" description="Carboxymuconolactone decarboxylase-like domain-containing protein" evidence="1">
    <location>
        <begin position="20"/>
        <end position="206"/>
    </location>
</feature>